<dbReference type="EMBL" id="JADBEG010000001">
    <property type="protein sequence ID" value="MBE1496354.1"/>
    <property type="molecule type" value="Genomic_DNA"/>
</dbReference>
<protein>
    <submittedName>
        <fullName evidence="2">Uncharacterized protein</fullName>
    </submittedName>
</protein>
<proteinExistence type="predicted"/>
<accession>A0ABR9HZJ1</accession>
<dbReference type="RefSeq" id="WP_143265434.1">
    <property type="nucleotide sequence ID" value="NZ_JADBEG010000001.1"/>
</dbReference>
<evidence type="ECO:0000313" key="3">
    <source>
        <dbReference type="Proteomes" id="UP000631670"/>
    </source>
</evidence>
<evidence type="ECO:0000256" key="1">
    <source>
        <dbReference type="SAM" id="MobiDB-lite"/>
    </source>
</evidence>
<name>A0ABR9HZJ1_9PSEU</name>
<evidence type="ECO:0000313" key="2">
    <source>
        <dbReference type="EMBL" id="MBE1496354.1"/>
    </source>
</evidence>
<reference evidence="2 3" key="1">
    <citation type="submission" date="2020-10" db="EMBL/GenBank/DDBJ databases">
        <title>Sequencing the genomes of 1000 actinobacteria strains.</title>
        <authorList>
            <person name="Klenk H.-P."/>
        </authorList>
    </citation>
    <scope>NUCLEOTIDE SEQUENCE [LARGE SCALE GENOMIC DNA]</scope>
    <source>
        <strain evidence="2 3">DSM 44653</strain>
    </source>
</reference>
<feature type="region of interest" description="Disordered" evidence="1">
    <location>
        <begin position="102"/>
        <end position="126"/>
    </location>
</feature>
<comment type="caution">
    <text evidence="2">The sequence shown here is derived from an EMBL/GenBank/DDBJ whole genome shotgun (WGS) entry which is preliminary data.</text>
</comment>
<organism evidence="2 3">
    <name type="scientific">Amycolatopsis lexingtonensis</name>
    <dbReference type="NCBI Taxonomy" id="218822"/>
    <lineage>
        <taxon>Bacteria</taxon>
        <taxon>Bacillati</taxon>
        <taxon>Actinomycetota</taxon>
        <taxon>Actinomycetes</taxon>
        <taxon>Pseudonocardiales</taxon>
        <taxon>Pseudonocardiaceae</taxon>
        <taxon>Amycolatopsis</taxon>
    </lineage>
</organism>
<keyword evidence="3" id="KW-1185">Reference proteome</keyword>
<dbReference type="Proteomes" id="UP000631670">
    <property type="component" value="Unassembled WGS sequence"/>
</dbReference>
<gene>
    <name evidence="2" type="ORF">H4696_003454</name>
</gene>
<sequence>MEIRLGDQPIVVPPSFSDLVGDLLTDLPVTTTGGSTDAAWIFPGFRRGQPLSPKMLLRRLATLRVPATVGRSSALIELAADMPATVLSGLLGISLNQATRWTQDAGNTRPGYAADVANRPSTSRDD</sequence>